<evidence type="ECO:0000256" key="1">
    <source>
        <dbReference type="SAM" id="MobiDB-lite"/>
    </source>
</evidence>
<feature type="compositionally biased region" description="Polar residues" evidence="1">
    <location>
        <begin position="1"/>
        <end position="11"/>
    </location>
</feature>
<sequence>MADTEGITSKTECAEETLEEDKQPECAEETVEDDKESTSEDEDTEITDTEEEETVHTYPSRYRKLTVKAKTSADLEKIKTLKAIEIARAKLETLDEIDGTDNASVLKDMKIIKSEFHVYMKECEVQGDENSRTCVC</sequence>
<dbReference type="AlphaFoldDB" id="K1PNT2"/>
<evidence type="ECO:0000313" key="2">
    <source>
        <dbReference type="EMBL" id="EKC18145.1"/>
    </source>
</evidence>
<name>K1PNT2_MAGGI</name>
<feature type="compositionally biased region" description="Acidic residues" evidence="1">
    <location>
        <begin position="26"/>
        <end position="53"/>
    </location>
</feature>
<organism evidence="2">
    <name type="scientific">Magallana gigas</name>
    <name type="common">Pacific oyster</name>
    <name type="synonym">Crassostrea gigas</name>
    <dbReference type="NCBI Taxonomy" id="29159"/>
    <lineage>
        <taxon>Eukaryota</taxon>
        <taxon>Metazoa</taxon>
        <taxon>Spiralia</taxon>
        <taxon>Lophotrochozoa</taxon>
        <taxon>Mollusca</taxon>
        <taxon>Bivalvia</taxon>
        <taxon>Autobranchia</taxon>
        <taxon>Pteriomorphia</taxon>
        <taxon>Ostreida</taxon>
        <taxon>Ostreoidea</taxon>
        <taxon>Ostreidae</taxon>
        <taxon>Magallana</taxon>
    </lineage>
</organism>
<accession>K1PNT2</accession>
<dbReference type="InParanoid" id="K1PNT2"/>
<reference evidence="2" key="1">
    <citation type="journal article" date="2012" name="Nature">
        <title>The oyster genome reveals stress adaptation and complexity of shell formation.</title>
        <authorList>
            <person name="Zhang G."/>
            <person name="Fang X."/>
            <person name="Guo X."/>
            <person name="Li L."/>
            <person name="Luo R."/>
            <person name="Xu F."/>
            <person name="Yang P."/>
            <person name="Zhang L."/>
            <person name="Wang X."/>
            <person name="Qi H."/>
            <person name="Xiong Z."/>
            <person name="Que H."/>
            <person name="Xie Y."/>
            <person name="Holland P.W."/>
            <person name="Paps J."/>
            <person name="Zhu Y."/>
            <person name="Wu F."/>
            <person name="Chen Y."/>
            <person name="Wang J."/>
            <person name="Peng C."/>
            <person name="Meng J."/>
            <person name="Yang L."/>
            <person name="Liu J."/>
            <person name="Wen B."/>
            <person name="Zhang N."/>
            <person name="Huang Z."/>
            <person name="Zhu Q."/>
            <person name="Feng Y."/>
            <person name="Mount A."/>
            <person name="Hedgecock D."/>
            <person name="Xu Z."/>
            <person name="Liu Y."/>
            <person name="Domazet-Loso T."/>
            <person name="Du Y."/>
            <person name="Sun X."/>
            <person name="Zhang S."/>
            <person name="Liu B."/>
            <person name="Cheng P."/>
            <person name="Jiang X."/>
            <person name="Li J."/>
            <person name="Fan D."/>
            <person name="Wang W."/>
            <person name="Fu W."/>
            <person name="Wang T."/>
            <person name="Wang B."/>
            <person name="Zhang J."/>
            <person name="Peng Z."/>
            <person name="Li Y."/>
            <person name="Li N."/>
            <person name="Wang J."/>
            <person name="Chen M."/>
            <person name="He Y."/>
            <person name="Tan F."/>
            <person name="Song X."/>
            <person name="Zheng Q."/>
            <person name="Huang R."/>
            <person name="Yang H."/>
            <person name="Du X."/>
            <person name="Chen L."/>
            <person name="Yang M."/>
            <person name="Gaffney P.M."/>
            <person name="Wang S."/>
            <person name="Luo L."/>
            <person name="She Z."/>
            <person name="Ming Y."/>
            <person name="Huang W."/>
            <person name="Zhang S."/>
            <person name="Huang B."/>
            <person name="Zhang Y."/>
            <person name="Qu T."/>
            <person name="Ni P."/>
            <person name="Miao G."/>
            <person name="Wang J."/>
            <person name="Wang Q."/>
            <person name="Steinberg C.E."/>
            <person name="Wang H."/>
            <person name="Li N."/>
            <person name="Qian L."/>
            <person name="Zhang G."/>
            <person name="Li Y."/>
            <person name="Yang H."/>
            <person name="Liu X."/>
            <person name="Wang J."/>
            <person name="Yin Y."/>
            <person name="Wang J."/>
        </authorList>
    </citation>
    <scope>NUCLEOTIDE SEQUENCE [LARGE SCALE GENOMIC DNA]</scope>
    <source>
        <strain evidence="2">05x7-T-G4-1.051#20</strain>
    </source>
</reference>
<proteinExistence type="predicted"/>
<feature type="region of interest" description="Disordered" evidence="1">
    <location>
        <begin position="1"/>
        <end position="58"/>
    </location>
</feature>
<dbReference type="HOGENOM" id="CLU_1877448_0_0_1"/>
<protein>
    <submittedName>
        <fullName evidence="2">Uncharacterized protein</fullName>
    </submittedName>
</protein>
<dbReference type="EMBL" id="JH817110">
    <property type="protein sequence ID" value="EKC18145.1"/>
    <property type="molecule type" value="Genomic_DNA"/>
</dbReference>
<gene>
    <name evidence="2" type="ORF">CGI_10015036</name>
</gene>